<protein>
    <submittedName>
        <fullName evidence="2">Uncharacterized protein</fullName>
    </submittedName>
</protein>
<feature type="compositionally biased region" description="Low complexity" evidence="1">
    <location>
        <begin position="301"/>
        <end position="311"/>
    </location>
</feature>
<evidence type="ECO:0000313" key="3">
    <source>
        <dbReference type="Proteomes" id="UP000198797"/>
    </source>
</evidence>
<proteinExistence type="predicted"/>
<reference evidence="3" key="1">
    <citation type="submission" date="2016-06" db="EMBL/GenBank/DDBJ databases">
        <authorList>
            <person name="Varghese N."/>
            <person name="Submissions Spin"/>
        </authorList>
    </citation>
    <scope>NUCLEOTIDE SEQUENCE [LARGE SCALE GENOMIC DNA]</scope>
    <source>
        <strain evidence="3">DSM 44100</strain>
    </source>
</reference>
<dbReference type="Proteomes" id="UP000198797">
    <property type="component" value="Unassembled WGS sequence"/>
</dbReference>
<organism evidence="2 3">
    <name type="scientific">Micromonospora matsumotoense</name>
    <dbReference type="NCBI Taxonomy" id="121616"/>
    <lineage>
        <taxon>Bacteria</taxon>
        <taxon>Bacillati</taxon>
        <taxon>Actinomycetota</taxon>
        <taxon>Actinomycetes</taxon>
        <taxon>Micromonosporales</taxon>
        <taxon>Micromonosporaceae</taxon>
        <taxon>Micromonospora</taxon>
    </lineage>
</organism>
<name>A0A1C5A4T3_9ACTN</name>
<feature type="region of interest" description="Disordered" evidence="1">
    <location>
        <begin position="260"/>
        <end position="311"/>
    </location>
</feature>
<keyword evidence="3" id="KW-1185">Reference proteome</keyword>
<gene>
    <name evidence="2" type="ORF">GA0070216_113120</name>
</gene>
<dbReference type="RefSeq" id="WP_176739098.1">
    <property type="nucleotide sequence ID" value="NZ_FMCU01000013.1"/>
</dbReference>
<dbReference type="EMBL" id="FMCU01000013">
    <property type="protein sequence ID" value="SCF40149.1"/>
    <property type="molecule type" value="Genomic_DNA"/>
</dbReference>
<dbReference type="STRING" id="121616.GA0070216_113120"/>
<dbReference type="AlphaFoldDB" id="A0A1C5A4T3"/>
<evidence type="ECO:0000256" key="1">
    <source>
        <dbReference type="SAM" id="MobiDB-lite"/>
    </source>
</evidence>
<accession>A0A1C5A4T3</accession>
<evidence type="ECO:0000313" key="2">
    <source>
        <dbReference type="EMBL" id="SCF40149.1"/>
    </source>
</evidence>
<sequence length="311" mass="34041">MDAIGLDRAGQPRFRLHEVTRRYARECLDRQIEATDWTEALSRVAAAWLALARHVQQQLRCERLHLDDPSIPAALDAPRVVDLARRRPIDWFESERETLTSIVVSCARAGLVGAARCLAGWGANRYALRAHHEDWHQATRAALETCRRFGNRPGEAVMARSLGGCLLETATPQEAAAALRTAVASRCGAGSGAGRHGVRWARTGWSFDCRPFAVERARTPAAATTTGRARRPSRALFSGLFPGIEARVTMTNAIGRQARLVGFRSPDPATGGRRDQEGDQPCRPIRGTVPPGPERRRSDSSTETSNRPGAL</sequence>